<dbReference type="Proteomes" id="UP000095282">
    <property type="component" value="Unplaced"/>
</dbReference>
<sequence>MPFPLLSLPINIQQLVLEQMDHVDKISLSFCSKQTKTLVKKLNLQFKLSQLLINELVTLAFNIGSKTESYHSMQRMFLDFTNLLTTTGTEVRIRVPVDNGYPQMWKIRNFGVRDWIDHILDVFSASQIYECRFWGEPTPFETETLQNIVKGLNFECLVTDDPLSDDDFKKIMAVVPNPSRIRLLLNTVQLNDREFMRKVTLQNYQYFDLFDFWPAHFASLDNFLMINASTIQFFRSEFRVADINRFMKLWTRGAMRTLKYLYLLGSPNIITNWNGVLDGIKRVEIPHNKYKRLGIRRRTDGAFATATFRLGVDHERPCFEFYVFK</sequence>
<reference evidence="3" key="1">
    <citation type="submission" date="2016-11" db="UniProtKB">
        <authorList>
            <consortium name="WormBaseParasite"/>
        </authorList>
    </citation>
    <scope>IDENTIFICATION</scope>
</reference>
<dbReference type="InterPro" id="IPR012885">
    <property type="entry name" value="F-box_Sdz-33"/>
</dbReference>
<dbReference type="WBParaSite" id="Csp11.Scaffold612.g5882.t1">
    <property type="protein sequence ID" value="Csp11.Scaffold612.g5882.t1"/>
    <property type="gene ID" value="Csp11.Scaffold612.g5882"/>
</dbReference>
<evidence type="ECO:0000313" key="2">
    <source>
        <dbReference type="Proteomes" id="UP000095282"/>
    </source>
</evidence>
<protein>
    <submittedName>
        <fullName evidence="3">F-box domain-containing protein</fullName>
    </submittedName>
</protein>
<dbReference type="PANTHER" id="PTHR22899:SF0">
    <property type="entry name" value="F-BOX ASSOCIATED DOMAIN-CONTAINING PROTEIN-RELATED"/>
    <property type="match status" value="1"/>
</dbReference>
<proteinExistence type="predicted"/>
<dbReference type="InterPro" id="IPR001810">
    <property type="entry name" value="F-box_dom"/>
</dbReference>
<dbReference type="AlphaFoldDB" id="A0A1I7TH54"/>
<evidence type="ECO:0000259" key="1">
    <source>
        <dbReference type="PROSITE" id="PS50181"/>
    </source>
</evidence>
<evidence type="ECO:0000313" key="3">
    <source>
        <dbReference type="WBParaSite" id="Csp11.Scaffold612.g5882.t1"/>
    </source>
</evidence>
<feature type="domain" description="F-box" evidence="1">
    <location>
        <begin position="2"/>
        <end position="49"/>
    </location>
</feature>
<dbReference type="PROSITE" id="PS50181">
    <property type="entry name" value="FBOX"/>
    <property type="match status" value="1"/>
</dbReference>
<keyword evidence="2" id="KW-1185">Reference proteome</keyword>
<dbReference type="eggNOG" id="ENOG502TK32">
    <property type="taxonomic scope" value="Eukaryota"/>
</dbReference>
<dbReference type="InterPro" id="IPR053222">
    <property type="entry name" value="Zygotic_Embryogenesis-Asso"/>
</dbReference>
<organism evidence="2 3">
    <name type="scientific">Caenorhabditis tropicalis</name>
    <dbReference type="NCBI Taxonomy" id="1561998"/>
    <lineage>
        <taxon>Eukaryota</taxon>
        <taxon>Metazoa</taxon>
        <taxon>Ecdysozoa</taxon>
        <taxon>Nematoda</taxon>
        <taxon>Chromadorea</taxon>
        <taxon>Rhabditida</taxon>
        <taxon>Rhabditina</taxon>
        <taxon>Rhabditomorpha</taxon>
        <taxon>Rhabditoidea</taxon>
        <taxon>Rhabditidae</taxon>
        <taxon>Peloderinae</taxon>
        <taxon>Caenorhabditis</taxon>
    </lineage>
</organism>
<dbReference type="Pfam" id="PF07735">
    <property type="entry name" value="FBA_2"/>
    <property type="match status" value="1"/>
</dbReference>
<dbReference type="Pfam" id="PF00646">
    <property type="entry name" value="F-box"/>
    <property type="match status" value="1"/>
</dbReference>
<name>A0A1I7TH54_9PELO</name>
<dbReference type="PANTHER" id="PTHR22899">
    <property type="entry name" value="CYCLIN-RELATED F-BOX FAMILY"/>
    <property type="match status" value="1"/>
</dbReference>
<accession>A0A1I7TH54</accession>